<proteinExistence type="inferred from homology"/>
<dbReference type="Proteomes" id="UP001206595">
    <property type="component" value="Unassembled WGS sequence"/>
</dbReference>
<dbReference type="PROSITE" id="PS51203">
    <property type="entry name" value="CS"/>
    <property type="match status" value="1"/>
</dbReference>
<dbReference type="GO" id="GO:0051879">
    <property type="term" value="F:Hsp90 protein binding"/>
    <property type="evidence" value="ECO:0007669"/>
    <property type="project" value="InterPro"/>
</dbReference>
<dbReference type="InterPro" id="IPR007052">
    <property type="entry name" value="CS_dom"/>
</dbReference>
<dbReference type="PANTHER" id="PTHR22932:SF1">
    <property type="entry name" value="CO-CHAPERONE PROTEIN DAF-41"/>
    <property type="match status" value="1"/>
</dbReference>
<dbReference type="PANTHER" id="PTHR22932">
    <property type="entry name" value="TELOMERASE-BINDING PROTEIN P23 HSP90 CO-CHAPERONE"/>
    <property type="match status" value="1"/>
</dbReference>
<comment type="similarity">
    <text evidence="1">Belongs to the p23/wos2 family.</text>
</comment>
<dbReference type="GO" id="GO:0006457">
    <property type="term" value="P:protein folding"/>
    <property type="evidence" value="ECO:0007669"/>
    <property type="project" value="TreeGrafter"/>
</dbReference>
<dbReference type="AlphaFoldDB" id="A0AAD5HCK7"/>
<accession>A0AAD5HCK7</accession>
<reference evidence="4" key="1">
    <citation type="submission" date="2021-06" db="EMBL/GenBank/DDBJ databases">
        <authorList>
            <consortium name="DOE Joint Genome Institute"/>
            <person name="Mondo S.J."/>
            <person name="Amses K.R."/>
            <person name="Simmons D.R."/>
            <person name="Longcore J.E."/>
            <person name="Seto K."/>
            <person name="Alves G.H."/>
            <person name="Bonds A.E."/>
            <person name="Quandt C.A."/>
            <person name="Davis W.J."/>
            <person name="Chang Y."/>
            <person name="Letcher P.M."/>
            <person name="Powell M.J."/>
            <person name="Kuo A."/>
            <person name="Labutti K."/>
            <person name="Pangilinan J."/>
            <person name="Andreopoulos W."/>
            <person name="Tritt A."/>
            <person name="Riley R."/>
            <person name="Hundley H."/>
            <person name="Johnson J."/>
            <person name="Lipzen A."/>
            <person name="Barry K."/>
            <person name="Berbee M.L."/>
            <person name="Buchler N.E."/>
            <person name="Grigoriev I.V."/>
            <person name="Spatafora J.W."/>
            <person name="Stajich J.E."/>
            <person name="James T.Y."/>
        </authorList>
    </citation>
    <scope>NUCLEOTIDE SEQUENCE</scope>
    <source>
        <strain evidence="4">AG</strain>
    </source>
</reference>
<feature type="compositionally biased region" description="Acidic residues" evidence="2">
    <location>
        <begin position="150"/>
        <end position="165"/>
    </location>
</feature>
<dbReference type="Gene3D" id="2.60.40.790">
    <property type="match status" value="1"/>
</dbReference>
<reference evidence="4" key="2">
    <citation type="journal article" date="2022" name="Proc. Natl. Acad. Sci. U.S.A.">
        <title>Diploid-dominant life cycles characterize the early evolution of Fungi.</title>
        <authorList>
            <person name="Amses K.R."/>
            <person name="Simmons D.R."/>
            <person name="Longcore J.E."/>
            <person name="Mondo S.J."/>
            <person name="Seto K."/>
            <person name="Jeronimo G.H."/>
            <person name="Bonds A.E."/>
            <person name="Quandt C.A."/>
            <person name="Davis W.J."/>
            <person name="Chang Y."/>
            <person name="Federici B.A."/>
            <person name="Kuo A."/>
            <person name="LaButti K."/>
            <person name="Pangilinan J."/>
            <person name="Andreopoulos W."/>
            <person name="Tritt A."/>
            <person name="Riley R."/>
            <person name="Hundley H."/>
            <person name="Johnson J."/>
            <person name="Lipzen A."/>
            <person name="Barry K."/>
            <person name="Lang B.F."/>
            <person name="Cuomo C.A."/>
            <person name="Buchler N.E."/>
            <person name="Grigoriev I.V."/>
            <person name="Spatafora J.W."/>
            <person name="Stajich J.E."/>
            <person name="James T.Y."/>
        </authorList>
    </citation>
    <scope>NUCLEOTIDE SEQUENCE</scope>
    <source>
        <strain evidence="4">AG</strain>
    </source>
</reference>
<evidence type="ECO:0000256" key="1">
    <source>
        <dbReference type="ARBA" id="ARBA00025733"/>
    </source>
</evidence>
<dbReference type="InterPro" id="IPR045250">
    <property type="entry name" value="p23-like"/>
</dbReference>
<feature type="compositionally biased region" description="Gly residues" evidence="2">
    <location>
        <begin position="139"/>
        <end position="149"/>
    </location>
</feature>
<dbReference type="GO" id="GO:0005829">
    <property type="term" value="C:cytosol"/>
    <property type="evidence" value="ECO:0007669"/>
    <property type="project" value="TreeGrafter"/>
</dbReference>
<dbReference type="CDD" id="cd06465">
    <property type="entry name" value="p23_hB-ind1_like"/>
    <property type="match status" value="1"/>
</dbReference>
<organism evidence="4 5">
    <name type="scientific">Umbelopsis ramanniana AG</name>
    <dbReference type="NCBI Taxonomy" id="1314678"/>
    <lineage>
        <taxon>Eukaryota</taxon>
        <taxon>Fungi</taxon>
        <taxon>Fungi incertae sedis</taxon>
        <taxon>Mucoromycota</taxon>
        <taxon>Mucoromycotina</taxon>
        <taxon>Umbelopsidomycetes</taxon>
        <taxon>Umbelopsidales</taxon>
        <taxon>Umbelopsidaceae</taxon>
        <taxon>Umbelopsis</taxon>
    </lineage>
</organism>
<evidence type="ECO:0000313" key="4">
    <source>
        <dbReference type="EMBL" id="KAI8579330.1"/>
    </source>
</evidence>
<feature type="region of interest" description="Disordered" evidence="2">
    <location>
        <begin position="110"/>
        <end position="165"/>
    </location>
</feature>
<dbReference type="SUPFAM" id="SSF49764">
    <property type="entry name" value="HSP20-like chaperones"/>
    <property type="match status" value="1"/>
</dbReference>
<evidence type="ECO:0000313" key="5">
    <source>
        <dbReference type="Proteomes" id="UP001206595"/>
    </source>
</evidence>
<evidence type="ECO:0000259" key="3">
    <source>
        <dbReference type="PROSITE" id="PS51203"/>
    </source>
</evidence>
<dbReference type="GO" id="GO:0005634">
    <property type="term" value="C:nucleus"/>
    <property type="evidence" value="ECO:0007669"/>
    <property type="project" value="TreeGrafter"/>
</dbReference>
<protein>
    <recommendedName>
        <fullName evidence="3">CS domain-containing protein</fullName>
    </recommendedName>
</protein>
<evidence type="ECO:0000256" key="2">
    <source>
        <dbReference type="SAM" id="MobiDB-lite"/>
    </source>
</evidence>
<keyword evidence="5" id="KW-1185">Reference proteome</keyword>
<sequence length="165" mass="18624">MSLHPTVLWAQRADLLYVTVEVFDIEKPEIHIDNQKFSFKGTSKESKQEYAVELEFYGEIDPEQSKQNLTARNLQMVIYKKGGESAGYWPRLLKSSQKVNFLKTDFAKWRDEDDEEEEDVNPADQFGGMDFSSLMANAGAGGLPGMEGLEGGDSDDEDEEKEDGK</sequence>
<feature type="domain" description="CS" evidence="3">
    <location>
        <begin position="2"/>
        <end position="93"/>
    </location>
</feature>
<gene>
    <name evidence="4" type="ORF">K450DRAFT_242713</name>
</gene>
<dbReference type="GO" id="GO:0051087">
    <property type="term" value="F:protein-folding chaperone binding"/>
    <property type="evidence" value="ECO:0007669"/>
    <property type="project" value="TreeGrafter"/>
</dbReference>
<dbReference type="Pfam" id="PF04969">
    <property type="entry name" value="CS"/>
    <property type="match status" value="1"/>
</dbReference>
<dbReference type="InterPro" id="IPR008978">
    <property type="entry name" value="HSP20-like_chaperone"/>
</dbReference>
<feature type="compositionally biased region" description="Acidic residues" evidence="2">
    <location>
        <begin position="112"/>
        <end position="121"/>
    </location>
</feature>
<name>A0AAD5HCK7_UMBRA</name>
<comment type="caution">
    <text evidence="4">The sequence shown here is derived from an EMBL/GenBank/DDBJ whole genome shotgun (WGS) entry which is preliminary data.</text>
</comment>
<dbReference type="GO" id="GO:0051131">
    <property type="term" value="P:chaperone-mediated protein complex assembly"/>
    <property type="evidence" value="ECO:0007669"/>
    <property type="project" value="TreeGrafter"/>
</dbReference>
<dbReference type="FunFam" id="2.60.40.790:FF:000013">
    <property type="entry name" value="Very-long-chain (3R)-3-hydroxyacyl-CoA dehydratase"/>
    <property type="match status" value="1"/>
</dbReference>
<dbReference type="RefSeq" id="XP_051444334.1">
    <property type="nucleotide sequence ID" value="XM_051589305.1"/>
</dbReference>
<dbReference type="GeneID" id="75914650"/>
<dbReference type="EMBL" id="MU620921">
    <property type="protein sequence ID" value="KAI8579330.1"/>
    <property type="molecule type" value="Genomic_DNA"/>
</dbReference>